<dbReference type="InterPro" id="IPR001623">
    <property type="entry name" value="DnaJ_domain"/>
</dbReference>
<dbReference type="CDD" id="cd06257">
    <property type="entry name" value="DnaJ"/>
    <property type="match status" value="1"/>
</dbReference>
<dbReference type="Proteomes" id="UP000188268">
    <property type="component" value="Unassembled WGS sequence"/>
</dbReference>
<dbReference type="InterPro" id="IPR036869">
    <property type="entry name" value="J_dom_sf"/>
</dbReference>
<dbReference type="OMA" id="HATFGNR"/>
<feature type="region of interest" description="Disordered" evidence="1">
    <location>
        <begin position="108"/>
        <end position="158"/>
    </location>
</feature>
<evidence type="ECO:0000259" key="2">
    <source>
        <dbReference type="PROSITE" id="PS50076"/>
    </source>
</evidence>
<feature type="compositionally biased region" description="Basic and acidic residues" evidence="1">
    <location>
        <begin position="145"/>
        <end position="158"/>
    </location>
</feature>
<dbReference type="PANTHER" id="PTHR45376">
    <property type="entry name" value="CHAPERONE DNAJ-DOMAIN SUPERFAMILY PROTEIN-RELATED"/>
    <property type="match status" value="1"/>
</dbReference>
<proteinExistence type="predicted"/>
<sequence length="284" mass="32730">MQVPRWRNVLVLKNSLIPALLHSKQTATAATNHVASFHSTPVTSEKWRNKFNFDERTHSSQQPSKNYIRYTVRQKRADTKRALKDLLLNNGSPNIPYEDEDPLWKFDGTEDLDSDGSDKKRHPKFSRRHTKKSTRNKAKRRFKKERSSEDFDHPESETSFRATFGNKTYTWSSTGDSSFQSSESGFEWRENSGWTNQRTKFWETISDVESESEDESYDVGSCSDRTILGLPPRGPLKLEDVKNAFRSSALKWHPDKHQGPSQAMAEEKFKLCVNAYKSLCTALA</sequence>
<evidence type="ECO:0000256" key="1">
    <source>
        <dbReference type="SAM" id="MobiDB-lite"/>
    </source>
</evidence>
<dbReference type="SUPFAM" id="SSF46565">
    <property type="entry name" value="Chaperone J-domain"/>
    <property type="match status" value="1"/>
</dbReference>
<evidence type="ECO:0000313" key="4">
    <source>
        <dbReference type="Proteomes" id="UP000188268"/>
    </source>
</evidence>
<dbReference type="Gramene" id="OMO55866">
    <property type="protein sequence ID" value="OMO55866"/>
    <property type="gene ID" value="CCACVL1_26945"/>
</dbReference>
<dbReference type="AlphaFoldDB" id="A0A1R3GCS5"/>
<protein>
    <recommendedName>
        <fullName evidence="2">J domain-containing protein</fullName>
    </recommendedName>
</protein>
<feature type="compositionally biased region" description="Basic residues" evidence="1">
    <location>
        <begin position="119"/>
        <end position="144"/>
    </location>
</feature>
<name>A0A1R3GCS5_COCAP</name>
<dbReference type="SMART" id="SM00271">
    <property type="entry name" value="DnaJ"/>
    <property type="match status" value="1"/>
</dbReference>
<dbReference type="PROSITE" id="PS50076">
    <property type="entry name" value="DNAJ_2"/>
    <property type="match status" value="1"/>
</dbReference>
<evidence type="ECO:0000313" key="3">
    <source>
        <dbReference type="EMBL" id="OMO55866.1"/>
    </source>
</evidence>
<dbReference type="OrthoDB" id="10250354at2759"/>
<gene>
    <name evidence="3" type="ORF">CCACVL1_26945</name>
</gene>
<dbReference type="STRING" id="210143.A0A1R3GCS5"/>
<feature type="domain" description="J" evidence="2">
    <location>
        <begin position="223"/>
        <end position="284"/>
    </location>
</feature>
<accession>A0A1R3GCS5</accession>
<reference evidence="3 4" key="1">
    <citation type="submission" date="2013-09" db="EMBL/GenBank/DDBJ databases">
        <title>Corchorus capsularis genome sequencing.</title>
        <authorList>
            <person name="Alam M."/>
            <person name="Haque M.S."/>
            <person name="Islam M.S."/>
            <person name="Emdad E.M."/>
            <person name="Islam M.M."/>
            <person name="Ahmed B."/>
            <person name="Halim A."/>
            <person name="Hossen Q.M.M."/>
            <person name="Hossain M.Z."/>
            <person name="Ahmed R."/>
            <person name="Khan M.M."/>
            <person name="Islam R."/>
            <person name="Rashid M.M."/>
            <person name="Khan S.A."/>
            <person name="Rahman M.S."/>
            <person name="Alam M."/>
        </authorList>
    </citation>
    <scope>NUCLEOTIDE SEQUENCE [LARGE SCALE GENOMIC DNA]</scope>
    <source>
        <strain evidence="4">cv. CVL-1</strain>
        <tissue evidence="3">Whole seedling</tissue>
    </source>
</reference>
<dbReference type="PANTHER" id="PTHR45376:SF5">
    <property type="entry name" value="CHAPERONE DNAJ-DOMAIN SUPERFAMILY PROTEIN"/>
    <property type="match status" value="1"/>
</dbReference>
<keyword evidence="4" id="KW-1185">Reference proteome</keyword>
<organism evidence="3 4">
    <name type="scientific">Corchorus capsularis</name>
    <name type="common">Jute</name>
    <dbReference type="NCBI Taxonomy" id="210143"/>
    <lineage>
        <taxon>Eukaryota</taxon>
        <taxon>Viridiplantae</taxon>
        <taxon>Streptophyta</taxon>
        <taxon>Embryophyta</taxon>
        <taxon>Tracheophyta</taxon>
        <taxon>Spermatophyta</taxon>
        <taxon>Magnoliopsida</taxon>
        <taxon>eudicotyledons</taxon>
        <taxon>Gunneridae</taxon>
        <taxon>Pentapetalae</taxon>
        <taxon>rosids</taxon>
        <taxon>malvids</taxon>
        <taxon>Malvales</taxon>
        <taxon>Malvaceae</taxon>
        <taxon>Grewioideae</taxon>
        <taxon>Apeibeae</taxon>
        <taxon>Corchorus</taxon>
    </lineage>
</organism>
<dbReference type="Pfam" id="PF00226">
    <property type="entry name" value="DnaJ"/>
    <property type="match status" value="1"/>
</dbReference>
<comment type="caution">
    <text evidence="3">The sequence shown here is derived from an EMBL/GenBank/DDBJ whole genome shotgun (WGS) entry which is preliminary data.</text>
</comment>
<dbReference type="Gene3D" id="1.10.287.110">
    <property type="entry name" value="DnaJ domain"/>
    <property type="match status" value="1"/>
</dbReference>
<dbReference type="EMBL" id="AWWV01014556">
    <property type="protein sequence ID" value="OMO55866.1"/>
    <property type="molecule type" value="Genomic_DNA"/>
</dbReference>